<evidence type="ECO:0008006" key="3">
    <source>
        <dbReference type="Google" id="ProtNLM"/>
    </source>
</evidence>
<dbReference type="AlphaFoldDB" id="A0A1M5U7G4"/>
<dbReference type="Proteomes" id="UP000184389">
    <property type="component" value="Unassembled WGS sequence"/>
</dbReference>
<proteinExistence type="predicted"/>
<gene>
    <name evidence="1" type="ORF">SAMN02745180_00549</name>
</gene>
<name>A0A1M5U7G4_9FIRM</name>
<organism evidence="1 2">
    <name type="scientific">Sporanaerobacter acetigenes DSM 13106</name>
    <dbReference type="NCBI Taxonomy" id="1123281"/>
    <lineage>
        <taxon>Bacteria</taxon>
        <taxon>Bacillati</taxon>
        <taxon>Bacillota</taxon>
        <taxon>Tissierellia</taxon>
        <taxon>Tissierellales</taxon>
        <taxon>Sporanaerobacteraceae</taxon>
        <taxon>Sporanaerobacter</taxon>
    </lineage>
</organism>
<dbReference type="STRING" id="1123281.SAMN02745180_00549"/>
<evidence type="ECO:0000313" key="2">
    <source>
        <dbReference type="Proteomes" id="UP000184389"/>
    </source>
</evidence>
<keyword evidence="2" id="KW-1185">Reference proteome</keyword>
<evidence type="ECO:0000313" key="1">
    <source>
        <dbReference type="EMBL" id="SHH58904.1"/>
    </source>
</evidence>
<sequence>MTKIFKNKLREKEGGMFILIVSILLIALIVLAGVSEYMRLQIIAKGVRDAVQSAVISVSTENYENVYSSSREAYSAGYKYDENEEEWKENIDTGDVYKKLDDLLGLEKDGGYHVKKIDSEYEYKLSNLKVEIINSPLKSNDKFSAETFINLEVPLSFGWEHLPPMKIRLKVKSEYMAKF</sequence>
<dbReference type="EMBL" id="FQXR01000003">
    <property type="protein sequence ID" value="SHH58904.1"/>
    <property type="molecule type" value="Genomic_DNA"/>
</dbReference>
<dbReference type="OrthoDB" id="9799526at2"/>
<dbReference type="RefSeq" id="WP_084604111.1">
    <property type="nucleotide sequence ID" value="NZ_FQXR01000003.1"/>
</dbReference>
<protein>
    <recommendedName>
        <fullName evidence="3">Flp pilus-assembly TadE/G-like</fullName>
    </recommendedName>
</protein>
<accession>A0A1M5U7G4</accession>
<reference evidence="1 2" key="1">
    <citation type="submission" date="2016-11" db="EMBL/GenBank/DDBJ databases">
        <authorList>
            <person name="Jaros S."/>
            <person name="Januszkiewicz K."/>
            <person name="Wedrychowicz H."/>
        </authorList>
    </citation>
    <scope>NUCLEOTIDE SEQUENCE [LARGE SCALE GENOMIC DNA]</scope>
    <source>
        <strain evidence="1 2">DSM 13106</strain>
    </source>
</reference>